<sequence>MKLHSAPTSSSGMVKVSAFRLFVTAFLLWASFLVYTHSVFHAVAKQKGAHPIDGYVRKDRISTTWKQDAQQQEREPANDVQQQEREPAKDAYEQEREPAKDVYEQEDPVIEEADKGIPKDEASKLCVTSPQREKCIHEVMATNDMEVAKIFAKLILADDHRIALETGHQGSVTMHDAKAKARPNLMRMTEQQAIAACLMVHPDDREECKNHVLGFNDPDTAQHYVHLLQDQENLADEEDATPMTEAEIKSLCAPTKANQDMCITDVRALKNKHVAEHYIELLQNAHDTASLVSQRDAEKLCNHLNIKHRAKCNDSLITMNAKNAALRYSAMLKAQLKNKPRLTEKEAKSVCAEVPDKLMADCVKHTQTMNDPEVAQRYAQLLIDSEEDGAASNANANNNANANASVEKYPKNNNDKPNDNNQGVGKDAANGFCVKSTQREKCVHNVMATNEMKVAQKFAKLILDEEKQANAQGDRNGVTMHDAKVACALAIEKVQCIHDVFGTGDLDAAEMYDNMDPAAAAGRAPMTEEKAKKACVMVHKDDQEECKKHVMGFNDADTAEHYIHLLQDQENLADEENATPMTDNDVKSLCAPITANQEGCMIDVRALKNKHVAEHYIELLQNAHDSSSLVSQRDSEKLCNHLNIKYREKCTASLVTMNAKDAALHYSSILKEQLRVKPPLTQKEAESVCNDVPGKLKADCVKDALTMNNPEAAQRYAELLAATAEGR</sequence>
<accession>A0A9N8EBX2</accession>
<reference evidence="2" key="1">
    <citation type="submission" date="2020-06" db="EMBL/GenBank/DDBJ databases">
        <authorList>
            <consortium name="Plant Systems Biology data submission"/>
        </authorList>
    </citation>
    <scope>NUCLEOTIDE SEQUENCE</scope>
    <source>
        <strain evidence="2">D6</strain>
    </source>
</reference>
<dbReference type="AlphaFoldDB" id="A0A9N8EBX2"/>
<proteinExistence type="predicted"/>
<evidence type="ECO:0000313" key="2">
    <source>
        <dbReference type="EMBL" id="CAB9518557.1"/>
    </source>
</evidence>
<protein>
    <submittedName>
        <fullName evidence="2">Uncharacterized protein</fullName>
    </submittedName>
</protein>
<feature type="compositionally biased region" description="Basic and acidic residues" evidence="1">
    <location>
        <begin position="71"/>
        <end position="101"/>
    </location>
</feature>
<keyword evidence="3" id="KW-1185">Reference proteome</keyword>
<organism evidence="2 3">
    <name type="scientific">Seminavis robusta</name>
    <dbReference type="NCBI Taxonomy" id="568900"/>
    <lineage>
        <taxon>Eukaryota</taxon>
        <taxon>Sar</taxon>
        <taxon>Stramenopiles</taxon>
        <taxon>Ochrophyta</taxon>
        <taxon>Bacillariophyta</taxon>
        <taxon>Bacillariophyceae</taxon>
        <taxon>Bacillariophycidae</taxon>
        <taxon>Naviculales</taxon>
        <taxon>Naviculaceae</taxon>
        <taxon>Seminavis</taxon>
    </lineage>
</organism>
<dbReference type="Proteomes" id="UP001153069">
    <property type="component" value="Unassembled WGS sequence"/>
</dbReference>
<name>A0A9N8EBX2_9STRA</name>
<evidence type="ECO:0000256" key="1">
    <source>
        <dbReference type="SAM" id="MobiDB-lite"/>
    </source>
</evidence>
<feature type="region of interest" description="Disordered" evidence="1">
    <location>
        <begin position="405"/>
        <end position="425"/>
    </location>
</feature>
<evidence type="ECO:0000313" key="3">
    <source>
        <dbReference type="Proteomes" id="UP001153069"/>
    </source>
</evidence>
<feature type="compositionally biased region" description="Basic and acidic residues" evidence="1">
    <location>
        <begin position="408"/>
        <end position="418"/>
    </location>
</feature>
<gene>
    <name evidence="2" type="ORF">SEMRO_945_G223050.1</name>
</gene>
<feature type="region of interest" description="Disordered" evidence="1">
    <location>
        <begin position="63"/>
        <end position="101"/>
    </location>
</feature>
<dbReference type="EMBL" id="CAICTM010000943">
    <property type="protein sequence ID" value="CAB9518557.1"/>
    <property type="molecule type" value="Genomic_DNA"/>
</dbReference>
<comment type="caution">
    <text evidence="2">The sequence shown here is derived from an EMBL/GenBank/DDBJ whole genome shotgun (WGS) entry which is preliminary data.</text>
</comment>